<dbReference type="InterPro" id="IPR035979">
    <property type="entry name" value="RBD_domain_sf"/>
</dbReference>
<organism evidence="5 6">
    <name type="scientific">Turnera subulata</name>
    <dbReference type="NCBI Taxonomy" id="218843"/>
    <lineage>
        <taxon>Eukaryota</taxon>
        <taxon>Viridiplantae</taxon>
        <taxon>Streptophyta</taxon>
        <taxon>Embryophyta</taxon>
        <taxon>Tracheophyta</taxon>
        <taxon>Spermatophyta</taxon>
        <taxon>Magnoliopsida</taxon>
        <taxon>eudicotyledons</taxon>
        <taxon>Gunneridae</taxon>
        <taxon>Pentapetalae</taxon>
        <taxon>rosids</taxon>
        <taxon>fabids</taxon>
        <taxon>Malpighiales</taxon>
        <taxon>Passifloraceae</taxon>
        <taxon>Turnera</taxon>
    </lineage>
</organism>
<name>A0A9Q0G636_9ROSI</name>
<feature type="compositionally biased region" description="Polar residues" evidence="3">
    <location>
        <begin position="58"/>
        <end position="72"/>
    </location>
</feature>
<gene>
    <name evidence="5" type="ORF">Tsubulata_017450</name>
</gene>
<evidence type="ECO:0000256" key="1">
    <source>
        <dbReference type="ARBA" id="ARBA00022884"/>
    </source>
</evidence>
<feature type="compositionally biased region" description="Basic and acidic residues" evidence="3">
    <location>
        <begin position="74"/>
        <end position="123"/>
    </location>
</feature>
<evidence type="ECO:0000256" key="2">
    <source>
        <dbReference type="PROSITE-ProRule" id="PRU01288"/>
    </source>
</evidence>
<dbReference type="InterPro" id="IPR012677">
    <property type="entry name" value="Nucleotide-bd_a/b_plait_sf"/>
</dbReference>
<dbReference type="PROSITE" id="PS51939">
    <property type="entry name" value="XRRM"/>
    <property type="match status" value="1"/>
</dbReference>
<feature type="region of interest" description="Disordered" evidence="3">
    <location>
        <begin position="1"/>
        <end position="123"/>
    </location>
</feature>
<feature type="compositionally biased region" description="Polar residues" evidence="3">
    <location>
        <begin position="1"/>
        <end position="10"/>
    </location>
</feature>
<dbReference type="SUPFAM" id="SSF54928">
    <property type="entry name" value="RNA-binding domain, RBD"/>
    <property type="match status" value="1"/>
</dbReference>
<dbReference type="OrthoDB" id="439993at2759"/>
<dbReference type="Proteomes" id="UP001141552">
    <property type="component" value="Unassembled WGS sequence"/>
</dbReference>
<sequence>MICALSNVQPFQHRKEFDAEREKEAEGCGNSRPGNNNKNHSNGETDYPKGLLVAFKLKSNSTDEQSGEQNGAQEHIKEDKEKSPESEEGKTGGEEASEAKATEGEGEEKASENPTKKDQEERKTTAAAYKNDMNVVMREDLKAVFGKFGNVKFVDFKIGEGSGYIRYENPEAAQKARAAAVLAEEHGLIVKNFIASLEPVTGDAEREYWSLLRGNQERRRENSGNRGGRGGKHFRGGGKHHRSRENESGRPNKARKLAAS</sequence>
<dbReference type="Gene3D" id="3.30.70.330">
    <property type="match status" value="1"/>
</dbReference>
<keyword evidence="1 2" id="KW-0694">RNA-binding</keyword>
<feature type="compositionally biased region" description="Basic residues" evidence="3">
    <location>
        <begin position="229"/>
        <end position="243"/>
    </location>
</feature>
<protein>
    <recommendedName>
        <fullName evidence="4">XRRM domain-containing protein</fullName>
    </recommendedName>
</protein>
<feature type="compositionally biased region" description="Basic and acidic residues" evidence="3">
    <location>
        <begin position="13"/>
        <end position="26"/>
    </location>
</feature>
<reference evidence="5" key="1">
    <citation type="submission" date="2022-02" db="EMBL/GenBank/DDBJ databases">
        <authorList>
            <person name="Henning P.M."/>
            <person name="McCubbin A.G."/>
            <person name="Shore J.S."/>
        </authorList>
    </citation>
    <scope>NUCLEOTIDE SEQUENCE</scope>
    <source>
        <strain evidence="5">F60SS</strain>
        <tissue evidence="5">Leaves</tissue>
    </source>
</reference>
<evidence type="ECO:0000256" key="3">
    <source>
        <dbReference type="SAM" id="MobiDB-lite"/>
    </source>
</evidence>
<feature type="region of interest" description="Disordered" evidence="3">
    <location>
        <begin position="215"/>
        <end position="260"/>
    </location>
</feature>
<feature type="domain" description="XRRM" evidence="4">
    <location>
        <begin position="120"/>
        <end position="240"/>
    </location>
</feature>
<keyword evidence="6" id="KW-1185">Reference proteome</keyword>
<evidence type="ECO:0000313" key="6">
    <source>
        <dbReference type="Proteomes" id="UP001141552"/>
    </source>
</evidence>
<evidence type="ECO:0000313" key="5">
    <source>
        <dbReference type="EMBL" id="KAJ4842979.1"/>
    </source>
</evidence>
<dbReference type="InterPro" id="IPR014886">
    <property type="entry name" value="La_xRRM"/>
</dbReference>
<dbReference type="Pfam" id="PF08777">
    <property type="entry name" value="RRM_3"/>
    <property type="match status" value="1"/>
</dbReference>
<reference evidence="5" key="2">
    <citation type="journal article" date="2023" name="Plants (Basel)">
        <title>Annotation of the Turnera subulata (Passifloraceae) Draft Genome Reveals the S-Locus Evolved after the Divergence of Turneroideae from Passifloroideae in a Stepwise Manner.</title>
        <authorList>
            <person name="Henning P.M."/>
            <person name="Roalson E.H."/>
            <person name="Mir W."/>
            <person name="McCubbin A.G."/>
            <person name="Shore J.S."/>
        </authorList>
    </citation>
    <scope>NUCLEOTIDE SEQUENCE</scope>
    <source>
        <strain evidence="5">F60SS</strain>
    </source>
</reference>
<evidence type="ECO:0000259" key="4">
    <source>
        <dbReference type="PROSITE" id="PS51939"/>
    </source>
</evidence>
<proteinExistence type="predicted"/>
<dbReference type="GO" id="GO:1990904">
    <property type="term" value="C:ribonucleoprotein complex"/>
    <property type="evidence" value="ECO:0007669"/>
    <property type="project" value="UniProtKB-UniRule"/>
</dbReference>
<dbReference type="EMBL" id="JAKUCV010002348">
    <property type="protein sequence ID" value="KAJ4842979.1"/>
    <property type="molecule type" value="Genomic_DNA"/>
</dbReference>
<accession>A0A9Q0G636</accession>
<dbReference type="GO" id="GO:0003723">
    <property type="term" value="F:RNA binding"/>
    <property type="evidence" value="ECO:0007669"/>
    <property type="project" value="UniProtKB-KW"/>
</dbReference>
<comment type="caution">
    <text evidence="5">The sequence shown here is derived from an EMBL/GenBank/DDBJ whole genome shotgun (WGS) entry which is preliminary data.</text>
</comment>
<dbReference type="AlphaFoldDB" id="A0A9Q0G636"/>